<gene>
    <name evidence="2" type="primary">CSON003283</name>
</gene>
<evidence type="ECO:0000313" key="2">
    <source>
        <dbReference type="EMBL" id="SSX31094.1"/>
    </source>
</evidence>
<accession>A0A336ML00</accession>
<reference evidence="1" key="1">
    <citation type="submission" date="2018-04" db="EMBL/GenBank/DDBJ databases">
        <authorList>
            <person name="Go L.Y."/>
            <person name="Mitchell J.A."/>
        </authorList>
    </citation>
    <scope>NUCLEOTIDE SEQUENCE</scope>
    <source>
        <tissue evidence="1">Whole organism</tissue>
    </source>
</reference>
<evidence type="ECO:0000313" key="1">
    <source>
        <dbReference type="EMBL" id="SSX11527.1"/>
    </source>
</evidence>
<dbReference type="VEuPathDB" id="VectorBase:CSON003283"/>
<sequence length="96" mass="11160">MKTGRVSSLPDKGIPDMTCISDIDEQGINKNLKVRYERDEIYVSFLNNHKISIFFLKIDQYIILTIIRTSYTIMSKLPRFQALLRLSADRHVIVIS</sequence>
<name>A0A336ML00_CULSO</name>
<dbReference type="EMBL" id="UFQS01001591">
    <property type="protein sequence ID" value="SSX11527.1"/>
    <property type="molecule type" value="Genomic_DNA"/>
</dbReference>
<organism evidence="2">
    <name type="scientific">Culicoides sonorensis</name>
    <name type="common">Biting midge</name>
    <dbReference type="NCBI Taxonomy" id="179676"/>
    <lineage>
        <taxon>Eukaryota</taxon>
        <taxon>Metazoa</taxon>
        <taxon>Ecdysozoa</taxon>
        <taxon>Arthropoda</taxon>
        <taxon>Hexapoda</taxon>
        <taxon>Insecta</taxon>
        <taxon>Pterygota</taxon>
        <taxon>Neoptera</taxon>
        <taxon>Endopterygota</taxon>
        <taxon>Diptera</taxon>
        <taxon>Nematocera</taxon>
        <taxon>Chironomoidea</taxon>
        <taxon>Ceratopogonidae</taxon>
        <taxon>Ceratopogoninae</taxon>
        <taxon>Culicoides</taxon>
        <taxon>Monoculicoides</taxon>
    </lineage>
</organism>
<reference evidence="2" key="2">
    <citation type="submission" date="2018-07" db="EMBL/GenBank/DDBJ databases">
        <authorList>
            <person name="Quirk P.G."/>
            <person name="Krulwich T.A."/>
        </authorList>
    </citation>
    <scope>NUCLEOTIDE SEQUENCE</scope>
</reference>
<dbReference type="EMBL" id="UFQT01001591">
    <property type="protein sequence ID" value="SSX31094.1"/>
    <property type="molecule type" value="Genomic_DNA"/>
</dbReference>
<proteinExistence type="predicted"/>
<protein>
    <submittedName>
        <fullName evidence="2">CSON003283 protein</fullName>
    </submittedName>
</protein>
<dbReference type="AlphaFoldDB" id="A0A336ML00"/>